<dbReference type="Gene3D" id="3.30.1450.10">
    <property type="match status" value="1"/>
</dbReference>
<evidence type="ECO:0000256" key="2">
    <source>
        <dbReference type="ARBA" id="ARBA00023136"/>
    </source>
</evidence>
<keyword evidence="1 4" id="KW-0732">Signal</keyword>
<dbReference type="PROSITE" id="PS51257">
    <property type="entry name" value="PROKAR_LIPOPROTEIN"/>
    <property type="match status" value="1"/>
</dbReference>
<dbReference type="AlphaFoldDB" id="A0A222FEU0"/>
<dbReference type="GO" id="GO:0043165">
    <property type="term" value="P:Gram-negative-bacterium-type cell outer membrane assembly"/>
    <property type="evidence" value="ECO:0007669"/>
    <property type="project" value="UniProtKB-UniRule"/>
</dbReference>
<evidence type="ECO:0000259" key="5">
    <source>
        <dbReference type="Pfam" id="PF04355"/>
    </source>
</evidence>
<keyword evidence="2 4" id="KW-0472">Membrane</keyword>
<dbReference type="GO" id="GO:1990063">
    <property type="term" value="C:Bam protein complex"/>
    <property type="evidence" value="ECO:0007669"/>
    <property type="project" value="TreeGrafter"/>
</dbReference>
<dbReference type="InterPro" id="IPR026592">
    <property type="entry name" value="BamE"/>
</dbReference>
<dbReference type="OrthoDB" id="9808250at2"/>
<dbReference type="EMBL" id="CP022530">
    <property type="protein sequence ID" value="ASP37269.1"/>
    <property type="molecule type" value="Genomic_DNA"/>
</dbReference>
<keyword evidence="7" id="KW-1185">Reference proteome</keyword>
<keyword evidence="3 4" id="KW-0998">Cell outer membrane</keyword>
<evidence type="ECO:0000256" key="4">
    <source>
        <dbReference type="HAMAP-Rule" id="MF_00925"/>
    </source>
</evidence>
<dbReference type="InterPro" id="IPR007450">
    <property type="entry name" value="BamE_dom"/>
</dbReference>
<dbReference type="KEGG" id="bsan:CHH28_00570"/>
<keyword evidence="6" id="KW-0261">Viral envelope protein</keyword>
<sequence length="132" mass="15067">MRALILTVSLGIATLSGCAFPGVYKLNIQQGNIVTADMLQQLEPGMTQRQVVFVMGTPVLRNPFEQRRWDYVYSLEKRDEVVKSYRISLFFDEQGRFSHHTGSLPDEEFSEENQLNTLPEEQVSPNTIEVAE</sequence>
<comment type="subunit">
    <text evidence="4">Part of the Bam complex.</text>
</comment>
<dbReference type="RefSeq" id="WP_094058487.1">
    <property type="nucleotide sequence ID" value="NZ_CP022530.1"/>
</dbReference>
<keyword evidence="6" id="KW-0946">Virion</keyword>
<evidence type="ECO:0000313" key="7">
    <source>
        <dbReference type="Proteomes" id="UP000202440"/>
    </source>
</evidence>
<feature type="domain" description="Outer membrane protein assembly factor BamE" evidence="5">
    <location>
        <begin position="31"/>
        <end position="98"/>
    </location>
</feature>
<evidence type="ECO:0000256" key="3">
    <source>
        <dbReference type="ARBA" id="ARBA00023237"/>
    </source>
</evidence>
<dbReference type="Pfam" id="PF04355">
    <property type="entry name" value="BamE"/>
    <property type="match status" value="1"/>
</dbReference>
<dbReference type="PANTHER" id="PTHR37482:SF1">
    <property type="entry name" value="OUTER MEMBRANE PROTEIN ASSEMBLY FACTOR BAME"/>
    <property type="match status" value="1"/>
</dbReference>
<accession>A0A222FEU0</accession>
<organism evidence="6 7">
    <name type="scientific">Bacterioplanes sanyensis</name>
    <dbReference type="NCBI Taxonomy" id="1249553"/>
    <lineage>
        <taxon>Bacteria</taxon>
        <taxon>Pseudomonadati</taxon>
        <taxon>Pseudomonadota</taxon>
        <taxon>Gammaproteobacteria</taxon>
        <taxon>Oceanospirillales</taxon>
        <taxon>Oceanospirillaceae</taxon>
        <taxon>Bacterioplanes</taxon>
    </lineage>
</organism>
<dbReference type="HAMAP" id="MF_00925">
    <property type="entry name" value="OM_assembly_BamE"/>
    <property type="match status" value="1"/>
</dbReference>
<gene>
    <name evidence="4" type="primary">bamE</name>
    <name evidence="6" type="ORF">CHH28_00570</name>
</gene>
<comment type="function">
    <text evidence="4">Part of the outer membrane protein assembly complex, which is involved in assembly and insertion of beta-barrel proteins into the outer membrane.</text>
</comment>
<proteinExistence type="inferred from homology"/>
<keyword evidence="4" id="KW-0449">Lipoprotein</keyword>
<name>A0A222FEU0_9GAMM</name>
<dbReference type="GO" id="GO:0051205">
    <property type="term" value="P:protein insertion into membrane"/>
    <property type="evidence" value="ECO:0007669"/>
    <property type="project" value="UniProtKB-UniRule"/>
</dbReference>
<reference evidence="6 7" key="1">
    <citation type="submission" date="2017-07" db="EMBL/GenBank/DDBJ databases">
        <title>Annotated genome sequence of Bacterioplanes sanyensis isolated from Red Sea.</title>
        <authorList>
            <person name="Rehman Z.U."/>
        </authorList>
    </citation>
    <scope>NUCLEOTIDE SEQUENCE [LARGE SCALE GENOMIC DNA]</scope>
    <source>
        <strain evidence="6 7">NV9</strain>
    </source>
</reference>
<keyword evidence="4" id="KW-0564">Palmitate</keyword>
<evidence type="ECO:0000256" key="1">
    <source>
        <dbReference type="ARBA" id="ARBA00022729"/>
    </source>
</evidence>
<dbReference type="InterPro" id="IPR037873">
    <property type="entry name" value="BamE-like"/>
</dbReference>
<dbReference type="Proteomes" id="UP000202440">
    <property type="component" value="Chromosome"/>
</dbReference>
<comment type="similarity">
    <text evidence="4">Belongs to the BamE family.</text>
</comment>
<comment type="subcellular location">
    <subcellularLocation>
        <location evidence="4">Cell outer membrane</location>
        <topology evidence="4">Lipid-anchor</topology>
    </subcellularLocation>
</comment>
<dbReference type="GO" id="GO:0030674">
    <property type="term" value="F:protein-macromolecule adaptor activity"/>
    <property type="evidence" value="ECO:0007669"/>
    <property type="project" value="TreeGrafter"/>
</dbReference>
<dbReference type="PANTHER" id="PTHR37482">
    <property type="entry name" value="OUTER MEMBRANE PROTEIN ASSEMBLY FACTOR BAME"/>
    <property type="match status" value="1"/>
</dbReference>
<evidence type="ECO:0000313" key="6">
    <source>
        <dbReference type="EMBL" id="ASP37269.1"/>
    </source>
</evidence>
<protein>
    <recommendedName>
        <fullName evidence="4">Outer membrane protein assembly factor BamE</fullName>
    </recommendedName>
</protein>